<sequence>MAFTSSPGPSTDEINAALEVCETSHQPRYNCVRVVLPSELYADHSFGESSSGSGSDPHIQPPYQVHHVGPYSHPSFQPRARMAPAIVAPAQLGPHPSYINVAQVYLFQQQLQGRLVAIGANPTREDTFRLQGVQWINDVRTALQLPVRTFCTASHYYHKFRLAHKDNEYQYHDAAAAALLTACKIEDTLKKSREILCAAHNLAKSPADHLNPDDSVSSCSRISGADAYIPPPPQTFETPSKIVIGLERLMLEASGFDFRVRYPHKHIIKLGKEARIEKDVARVAYNMMLDLYRTFAPLKQSCSTMAFSCIELATLLLERQQTAIRGERSPKYRKWGTTRTEIIETILDLLDLYTHFQKSSIVGPEHNREKFIQLSIHINREMEESSLKRYTEDQEARRVSGLRTNIKTPKTPATPASPADTRINGLDVASPATLSPKSSGSGKRGIGSRGQDGTVRFMLDSDQAKKEKGVVADYFKTEYEEYEIEVEEPIEPIEPERKERKERPRYEGPRNNGYGRGGGYERGGGGYERGGGGYDRGGYYYNKRARR</sequence>
<dbReference type="PANTHER" id="PTHR10026">
    <property type="entry name" value="CYCLIN"/>
    <property type="match status" value="1"/>
</dbReference>
<dbReference type="GO" id="GO:0006357">
    <property type="term" value="P:regulation of transcription by RNA polymerase II"/>
    <property type="evidence" value="ECO:0007669"/>
    <property type="project" value="InterPro"/>
</dbReference>
<dbReference type="InterPro" id="IPR006671">
    <property type="entry name" value="Cyclin_N"/>
</dbReference>
<feature type="domain" description="Cyclin-like" evidence="5">
    <location>
        <begin position="134"/>
        <end position="252"/>
    </location>
</feature>
<dbReference type="CDD" id="cd20546">
    <property type="entry name" value="CYCLIN_SpCG1C_ScCTK2-like_rpt2"/>
    <property type="match status" value="1"/>
</dbReference>
<dbReference type="GO" id="GO:0016538">
    <property type="term" value="F:cyclin-dependent protein serine/threonine kinase regulator activity"/>
    <property type="evidence" value="ECO:0007669"/>
    <property type="project" value="InterPro"/>
</dbReference>
<evidence type="ECO:0000256" key="3">
    <source>
        <dbReference type="RuleBase" id="RU000383"/>
    </source>
</evidence>
<name>A0A218Z7A8_9HELO</name>
<dbReference type="Gene3D" id="1.10.472.10">
    <property type="entry name" value="Cyclin-like"/>
    <property type="match status" value="2"/>
</dbReference>
<dbReference type="InterPro" id="IPR043198">
    <property type="entry name" value="Cyclin/Ssn8"/>
</dbReference>
<feature type="compositionally biased region" description="Low complexity" evidence="4">
    <location>
        <begin position="408"/>
        <end position="421"/>
    </location>
</feature>
<evidence type="ECO:0000259" key="5">
    <source>
        <dbReference type="SMART" id="SM00385"/>
    </source>
</evidence>
<organism evidence="6 7">
    <name type="scientific">Diplocarpon coronariae</name>
    <dbReference type="NCBI Taxonomy" id="2795749"/>
    <lineage>
        <taxon>Eukaryota</taxon>
        <taxon>Fungi</taxon>
        <taxon>Dikarya</taxon>
        <taxon>Ascomycota</taxon>
        <taxon>Pezizomycotina</taxon>
        <taxon>Leotiomycetes</taxon>
        <taxon>Helotiales</taxon>
        <taxon>Drepanopezizaceae</taxon>
        <taxon>Diplocarpon</taxon>
    </lineage>
</organism>
<dbReference type="Proteomes" id="UP000242519">
    <property type="component" value="Unassembled WGS sequence"/>
</dbReference>
<dbReference type="InterPro" id="IPR013763">
    <property type="entry name" value="Cyclin-like_dom"/>
</dbReference>
<feature type="compositionally biased region" description="Gly residues" evidence="4">
    <location>
        <begin position="514"/>
        <end position="536"/>
    </location>
</feature>
<evidence type="ECO:0000313" key="6">
    <source>
        <dbReference type="EMBL" id="OWP03500.1"/>
    </source>
</evidence>
<evidence type="ECO:0000256" key="1">
    <source>
        <dbReference type="ARBA" id="ARBA00008638"/>
    </source>
</evidence>
<dbReference type="InParanoid" id="A0A218Z7A8"/>
<reference evidence="6 7" key="1">
    <citation type="submission" date="2017-04" db="EMBL/GenBank/DDBJ databases">
        <title>Draft genome sequence of Marssonina coronaria NL1: causal agent of apple blotch.</title>
        <authorList>
            <person name="Cheng Q."/>
        </authorList>
    </citation>
    <scope>NUCLEOTIDE SEQUENCE [LARGE SCALE GENOMIC DNA]</scope>
    <source>
        <strain evidence="6 7">NL1</strain>
    </source>
</reference>
<feature type="domain" description="Cyclin-like" evidence="5">
    <location>
        <begin position="265"/>
        <end position="351"/>
    </location>
</feature>
<dbReference type="SUPFAM" id="SSF47954">
    <property type="entry name" value="Cyclin-like"/>
    <property type="match status" value="2"/>
</dbReference>
<keyword evidence="3" id="KW-0195">Cyclin</keyword>
<accession>A0A218Z7A8</accession>
<keyword evidence="7" id="KW-1185">Reference proteome</keyword>
<comment type="similarity">
    <text evidence="1">Belongs to the cyclin family. Cyclin C subfamily.</text>
</comment>
<feature type="compositionally biased region" description="Basic and acidic residues" evidence="4">
    <location>
        <begin position="494"/>
        <end position="508"/>
    </location>
</feature>
<feature type="region of interest" description="Disordered" evidence="4">
    <location>
        <begin position="490"/>
        <end position="537"/>
    </location>
</feature>
<dbReference type="FunFam" id="1.10.472.10:FF:000101">
    <property type="entry name" value="Cyclin, putative"/>
    <property type="match status" value="1"/>
</dbReference>
<feature type="region of interest" description="Disordered" evidence="4">
    <location>
        <begin position="405"/>
        <end position="453"/>
    </location>
</feature>
<evidence type="ECO:0000256" key="2">
    <source>
        <dbReference type="ARBA" id="ARBA00014912"/>
    </source>
</evidence>
<dbReference type="InterPro" id="IPR036915">
    <property type="entry name" value="Cyclin-like_sf"/>
</dbReference>
<evidence type="ECO:0000256" key="4">
    <source>
        <dbReference type="SAM" id="MobiDB-lite"/>
    </source>
</evidence>
<dbReference type="SMART" id="SM00385">
    <property type="entry name" value="CYCLIN"/>
    <property type="match status" value="2"/>
</dbReference>
<dbReference type="OrthoDB" id="4951845at2759"/>
<comment type="caution">
    <text evidence="6">The sequence shown here is derived from an EMBL/GenBank/DDBJ whole genome shotgun (WGS) entry which is preliminary data.</text>
</comment>
<protein>
    <recommendedName>
        <fullName evidence="2">RNA polymerase II holoenzyme cyclin-like subunit</fullName>
    </recommendedName>
</protein>
<evidence type="ECO:0000313" key="7">
    <source>
        <dbReference type="Proteomes" id="UP000242519"/>
    </source>
</evidence>
<dbReference type="STRING" id="503106.A0A218Z7A8"/>
<gene>
    <name evidence="6" type="ORF">B2J93_7518</name>
</gene>
<proteinExistence type="inferred from homology"/>
<dbReference type="AlphaFoldDB" id="A0A218Z7A8"/>
<dbReference type="EMBL" id="MZNU01000176">
    <property type="protein sequence ID" value="OWP03500.1"/>
    <property type="molecule type" value="Genomic_DNA"/>
</dbReference>
<dbReference type="Pfam" id="PF00134">
    <property type="entry name" value="Cyclin_N"/>
    <property type="match status" value="1"/>
</dbReference>